<dbReference type="Proteomes" id="UP001596425">
    <property type="component" value="Unassembled WGS sequence"/>
</dbReference>
<dbReference type="EMBL" id="JBHSVR010000001">
    <property type="protein sequence ID" value="MFC6635775.1"/>
    <property type="molecule type" value="Genomic_DNA"/>
</dbReference>
<sequence length="74" mass="7997">MRDYKVMSNGLPTAVECGPGNFVLNRSADPVSLIINEDTLELLPSERIKRSSFDGLTVTAPGAVHLVIGEGWLQ</sequence>
<evidence type="ECO:0000313" key="2">
    <source>
        <dbReference type="EMBL" id="MFC6635775.1"/>
    </source>
</evidence>
<dbReference type="EMBL" id="JBHSVR010000001">
    <property type="protein sequence ID" value="MFC6635786.1"/>
    <property type="molecule type" value="Genomic_DNA"/>
</dbReference>
<proteinExistence type="predicted"/>
<protein>
    <submittedName>
        <fullName evidence="1">Uncharacterized protein</fullName>
    </submittedName>
</protein>
<reference evidence="1" key="3">
    <citation type="submission" date="2024-09" db="EMBL/GenBank/DDBJ databases">
        <authorList>
            <person name="Sun Q."/>
            <person name="Mori K."/>
        </authorList>
    </citation>
    <scope>NUCLEOTIDE SEQUENCE</scope>
    <source>
        <strain evidence="1">CCM 7856</strain>
    </source>
</reference>
<accession>A0ABW1YJH1</accession>
<dbReference type="RefSeq" id="WP_193195092.1">
    <property type="nucleotide sequence ID" value="NZ_JACZFR010000077.1"/>
</dbReference>
<keyword evidence="4" id="KW-1185">Reference proteome</keyword>
<gene>
    <name evidence="1" type="ORF">ACFQBM_00100</name>
    <name evidence="2" type="ORF">ACFQBM_21100</name>
    <name evidence="3" type="ORF">ACFQBM_21155</name>
</gene>
<name>A0ABW1YJH1_9GAMM</name>
<evidence type="ECO:0000313" key="4">
    <source>
        <dbReference type="Proteomes" id="UP001596425"/>
    </source>
</evidence>
<evidence type="ECO:0000313" key="3">
    <source>
        <dbReference type="EMBL" id="MFC6635786.1"/>
    </source>
</evidence>
<dbReference type="EMBL" id="JBHSVR010000001">
    <property type="protein sequence ID" value="MFC6631660.1"/>
    <property type="molecule type" value="Genomic_DNA"/>
</dbReference>
<reference evidence="4" key="2">
    <citation type="journal article" date="2019" name="Int. J. Syst. Evol. Microbiol.">
        <title>The Global Catalogue of Microorganisms (GCM) 10K type strain sequencing project: providing services to taxonomists for standard genome sequencing and annotation.</title>
        <authorList>
            <consortium name="The Broad Institute Genomics Platform"/>
            <consortium name="The Broad Institute Genome Sequencing Center for Infectious Disease"/>
            <person name="Wu L."/>
            <person name="Ma J."/>
        </authorList>
    </citation>
    <scope>NUCLEOTIDE SEQUENCE [LARGE SCALE GENOMIC DNA]</scope>
    <source>
        <strain evidence="4">CGMCC 1.13718</strain>
    </source>
</reference>
<evidence type="ECO:0000313" key="1">
    <source>
        <dbReference type="EMBL" id="MFC6631660.1"/>
    </source>
</evidence>
<organism evidence="1 4">
    <name type="scientific">Microbulbifer taiwanensis</name>
    <dbReference type="NCBI Taxonomy" id="986746"/>
    <lineage>
        <taxon>Bacteria</taxon>
        <taxon>Pseudomonadati</taxon>
        <taxon>Pseudomonadota</taxon>
        <taxon>Gammaproteobacteria</taxon>
        <taxon>Cellvibrionales</taxon>
        <taxon>Microbulbiferaceae</taxon>
        <taxon>Microbulbifer</taxon>
    </lineage>
</organism>
<comment type="caution">
    <text evidence="1">The sequence shown here is derived from an EMBL/GenBank/DDBJ whole genome shotgun (WGS) entry which is preliminary data.</text>
</comment>
<reference evidence="1" key="1">
    <citation type="journal article" date="2014" name="Int. J. Syst. Evol. Microbiol.">
        <title>Complete genome of a new Firmicutes species belonging to the dominant human colonic microbiota ('Ruminococcus bicirculans') reveals two chromosomes and a selective capacity to utilize plant glucans.</title>
        <authorList>
            <consortium name="NISC Comparative Sequencing Program"/>
            <person name="Wegmann U."/>
            <person name="Louis P."/>
            <person name="Goesmann A."/>
            <person name="Henrissat B."/>
            <person name="Duncan S.H."/>
            <person name="Flint H.J."/>
        </authorList>
    </citation>
    <scope>NUCLEOTIDE SEQUENCE</scope>
    <source>
        <strain evidence="1">CCM 7856</strain>
    </source>
</reference>